<evidence type="ECO:0000256" key="11">
    <source>
        <dbReference type="RuleBase" id="RU364017"/>
    </source>
</evidence>
<feature type="compositionally biased region" description="Acidic residues" evidence="12">
    <location>
        <begin position="170"/>
        <end position="182"/>
    </location>
</feature>
<evidence type="ECO:0000256" key="12">
    <source>
        <dbReference type="SAM" id="MobiDB-lite"/>
    </source>
</evidence>
<keyword evidence="3 11" id="KW-0964">Secreted</keyword>
<comment type="similarity">
    <text evidence="2 11">Belongs to the peptidase M36 family.</text>
</comment>
<dbReference type="EC" id="3.4.24.-" evidence="11"/>
<protein>
    <recommendedName>
        <fullName evidence="11">Extracellular metalloproteinase</fullName>
        <ecNumber evidence="11">3.4.24.-</ecNumber>
    </recommendedName>
    <alternativeName>
        <fullName evidence="11">Fungalysin</fullName>
    </alternativeName>
</protein>
<keyword evidence="5 10" id="KW-0479">Metal-binding</keyword>
<gene>
    <name evidence="13" type="ORF">OBBRIDRAFT_807952</name>
</gene>
<dbReference type="SUPFAM" id="SSF55486">
    <property type="entry name" value="Metalloproteases ('zincins'), catalytic domain"/>
    <property type="match status" value="1"/>
</dbReference>
<dbReference type="InterPro" id="IPR027268">
    <property type="entry name" value="Peptidase_M4/M1_CTD_sf"/>
</dbReference>
<evidence type="ECO:0000256" key="4">
    <source>
        <dbReference type="ARBA" id="ARBA00022670"/>
    </source>
</evidence>
<name>A0A8E2DEH8_9APHY</name>
<evidence type="ECO:0000256" key="2">
    <source>
        <dbReference type="ARBA" id="ARBA00006006"/>
    </source>
</evidence>
<accession>A0A8E2DEH8</accession>
<evidence type="ECO:0000256" key="9">
    <source>
        <dbReference type="ARBA" id="ARBA00023145"/>
    </source>
</evidence>
<organism evidence="13 14">
    <name type="scientific">Obba rivulosa</name>
    <dbReference type="NCBI Taxonomy" id="1052685"/>
    <lineage>
        <taxon>Eukaryota</taxon>
        <taxon>Fungi</taxon>
        <taxon>Dikarya</taxon>
        <taxon>Basidiomycota</taxon>
        <taxon>Agaricomycotina</taxon>
        <taxon>Agaricomycetes</taxon>
        <taxon>Polyporales</taxon>
        <taxon>Gelatoporiaceae</taxon>
        <taxon>Obba</taxon>
    </lineage>
</organism>
<comment type="cofactor">
    <cofactor evidence="10">
        <name>Zn(2+)</name>
        <dbReference type="ChEBI" id="CHEBI:29105"/>
    </cofactor>
    <text evidence="10">Binds 1 zinc ion per subunit.</text>
</comment>
<feature type="region of interest" description="Disordered" evidence="12">
    <location>
        <begin position="155"/>
        <end position="182"/>
    </location>
</feature>
<sequence length="182" mass="20263">MGEGWGDFLVTTIWTTKVSSDYPMSVWAANRVHGIRNYPYSLNETVNPSTYKTLDKPGYWGVHAIGEVWAEMLWTVSQRLIAKHGFVDSLFPPAPLANGTVPAGGFYLPQEFTADYCELWAGFAVRELGPDARVDGRTPWGGGVRTNGFDVPRVWKGADVPDVPDTPHDGDDDDDDDDWLWN</sequence>
<dbReference type="InterPro" id="IPR001842">
    <property type="entry name" value="Peptidase_M36"/>
</dbReference>
<evidence type="ECO:0000256" key="7">
    <source>
        <dbReference type="ARBA" id="ARBA00022833"/>
    </source>
</evidence>
<feature type="binding site" evidence="10">
    <location>
        <position position="3"/>
    </location>
    <ligand>
        <name>Zn(2+)</name>
        <dbReference type="ChEBI" id="CHEBI:29105"/>
        <note>catalytic</note>
    </ligand>
</feature>
<dbReference type="AlphaFoldDB" id="A0A8E2DEH8"/>
<comment type="subcellular location">
    <subcellularLocation>
        <location evidence="1 11">Secreted</location>
    </subcellularLocation>
</comment>
<keyword evidence="9 11" id="KW-0865">Zymogen</keyword>
<evidence type="ECO:0000313" key="14">
    <source>
        <dbReference type="Proteomes" id="UP000250043"/>
    </source>
</evidence>
<evidence type="ECO:0000256" key="8">
    <source>
        <dbReference type="ARBA" id="ARBA00023049"/>
    </source>
</evidence>
<dbReference type="Gene3D" id="1.10.390.10">
    <property type="entry name" value="Neutral Protease Domain 2"/>
    <property type="match status" value="1"/>
</dbReference>
<dbReference type="PANTHER" id="PTHR33478:SF1">
    <property type="entry name" value="EXTRACELLULAR METALLOPROTEINASE MEP"/>
    <property type="match status" value="1"/>
</dbReference>
<evidence type="ECO:0000256" key="1">
    <source>
        <dbReference type="ARBA" id="ARBA00004613"/>
    </source>
</evidence>
<dbReference type="PANTHER" id="PTHR33478">
    <property type="entry name" value="EXTRACELLULAR METALLOPROTEINASE MEP"/>
    <property type="match status" value="1"/>
</dbReference>
<evidence type="ECO:0000313" key="13">
    <source>
        <dbReference type="EMBL" id="OCH84850.1"/>
    </source>
</evidence>
<keyword evidence="8 11" id="KW-0482">Metalloprotease</keyword>
<keyword evidence="4 11" id="KW-0645">Protease</keyword>
<dbReference type="GO" id="GO:0008270">
    <property type="term" value="F:zinc ion binding"/>
    <property type="evidence" value="ECO:0007669"/>
    <property type="project" value="InterPro"/>
</dbReference>
<dbReference type="GO" id="GO:0004222">
    <property type="term" value="F:metalloendopeptidase activity"/>
    <property type="evidence" value="ECO:0007669"/>
    <property type="project" value="InterPro"/>
</dbReference>
<dbReference type="EMBL" id="KV722629">
    <property type="protein sequence ID" value="OCH84850.1"/>
    <property type="molecule type" value="Genomic_DNA"/>
</dbReference>
<reference evidence="13 14" key="1">
    <citation type="submission" date="2016-07" db="EMBL/GenBank/DDBJ databases">
        <title>Draft genome of the white-rot fungus Obba rivulosa 3A-2.</title>
        <authorList>
            <consortium name="DOE Joint Genome Institute"/>
            <person name="Miettinen O."/>
            <person name="Riley R."/>
            <person name="Acob R."/>
            <person name="Barry K."/>
            <person name="Cullen D."/>
            <person name="De Vries R."/>
            <person name="Hainaut M."/>
            <person name="Hatakka A."/>
            <person name="Henrissat B."/>
            <person name="Hilden K."/>
            <person name="Kuo R."/>
            <person name="Labutti K."/>
            <person name="Lipzen A."/>
            <person name="Makela M.R."/>
            <person name="Sandor L."/>
            <person name="Spatafora J.W."/>
            <person name="Grigoriev I.V."/>
            <person name="Hibbett D.S."/>
        </authorList>
    </citation>
    <scope>NUCLEOTIDE SEQUENCE [LARGE SCALE GENOMIC DNA]</scope>
    <source>
        <strain evidence="13 14">3A-2</strain>
    </source>
</reference>
<dbReference type="InterPro" id="IPR050371">
    <property type="entry name" value="Fungal_virulence_M36"/>
</dbReference>
<evidence type="ECO:0000256" key="5">
    <source>
        <dbReference type="ARBA" id="ARBA00022723"/>
    </source>
</evidence>
<evidence type="ECO:0000256" key="6">
    <source>
        <dbReference type="ARBA" id="ARBA00022801"/>
    </source>
</evidence>
<evidence type="ECO:0000256" key="3">
    <source>
        <dbReference type="ARBA" id="ARBA00022525"/>
    </source>
</evidence>
<keyword evidence="6 11" id="KW-0378">Hydrolase</keyword>
<dbReference type="Proteomes" id="UP000250043">
    <property type="component" value="Unassembled WGS sequence"/>
</dbReference>
<keyword evidence="7 10" id="KW-0862">Zinc</keyword>
<dbReference type="Pfam" id="PF02128">
    <property type="entry name" value="Peptidase_M36"/>
    <property type="match status" value="1"/>
</dbReference>
<keyword evidence="14" id="KW-1185">Reference proteome</keyword>
<dbReference type="GO" id="GO:0005615">
    <property type="term" value="C:extracellular space"/>
    <property type="evidence" value="ECO:0007669"/>
    <property type="project" value="InterPro"/>
</dbReference>
<dbReference type="GO" id="GO:0006508">
    <property type="term" value="P:proteolysis"/>
    <property type="evidence" value="ECO:0007669"/>
    <property type="project" value="UniProtKB-KW"/>
</dbReference>
<evidence type="ECO:0000256" key="10">
    <source>
        <dbReference type="PIRSR" id="PIRSR601842-2"/>
    </source>
</evidence>
<dbReference type="OrthoDB" id="3227768at2759"/>
<proteinExistence type="inferred from homology"/>